<dbReference type="InterPro" id="IPR011054">
    <property type="entry name" value="Rudment_hybrid_motif"/>
</dbReference>
<dbReference type="PANTHER" id="PTHR43472:SF1">
    <property type="entry name" value="PHOSPHORIBOSYLAMINE--GLYCINE LIGASE, CHLOROPLASTIC"/>
    <property type="match status" value="1"/>
</dbReference>
<comment type="caution">
    <text evidence="9">The sequence shown here is derived from an EMBL/GenBank/DDBJ whole genome shotgun (WGS) entry which is preliminary data.</text>
</comment>
<dbReference type="InterPro" id="IPR020559">
    <property type="entry name" value="PRibGlycinamide_synth_CS"/>
</dbReference>
<dbReference type="InterPro" id="IPR000115">
    <property type="entry name" value="PRibGlycinamide_synth"/>
</dbReference>
<dbReference type="Gene3D" id="3.30.470.20">
    <property type="entry name" value="ATP-grasp fold, B domain"/>
    <property type="match status" value="1"/>
</dbReference>
<dbReference type="GO" id="GO:0005524">
    <property type="term" value="F:ATP binding"/>
    <property type="evidence" value="ECO:0007669"/>
    <property type="project" value="UniProtKB-KW"/>
</dbReference>
<accession>X0XL75</accession>
<dbReference type="GO" id="GO:0006164">
    <property type="term" value="P:purine nucleotide biosynthetic process"/>
    <property type="evidence" value="ECO:0007669"/>
    <property type="project" value="UniProtKB-KW"/>
</dbReference>
<evidence type="ECO:0000256" key="6">
    <source>
        <dbReference type="ARBA" id="ARBA00042242"/>
    </source>
</evidence>
<organism evidence="9">
    <name type="scientific">marine sediment metagenome</name>
    <dbReference type="NCBI Taxonomy" id="412755"/>
    <lineage>
        <taxon>unclassified sequences</taxon>
        <taxon>metagenomes</taxon>
        <taxon>ecological metagenomes</taxon>
    </lineage>
</organism>
<evidence type="ECO:0000256" key="3">
    <source>
        <dbReference type="ARBA" id="ARBA00022755"/>
    </source>
</evidence>
<dbReference type="EMBL" id="BARS01033426">
    <property type="protein sequence ID" value="GAG25731.1"/>
    <property type="molecule type" value="Genomic_DNA"/>
</dbReference>
<gene>
    <name evidence="9" type="ORF">S01H1_51765</name>
</gene>
<reference evidence="9" key="1">
    <citation type="journal article" date="2014" name="Front. Microbiol.">
        <title>High frequency of phylogenetically diverse reductive dehalogenase-homologous genes in deep subseafloor sedimentary metagenomes.</title>
        <authorList>
            <person name="Kawai M."/>
            <person name="Futagami T."/>
            <person name="Toyoda A."/>
            <person name="Takaki Y."/>
            <person name="Nishi S."/>
            <person name="Hori S."/>
            <person name="Arai W."/>
            <person name="Tsubouchi T."/>
            <person name="Morono Y."/>
            <person name="Uchiyama I."/>
            <person name="Ito T."/>
            <person name="Fujiyama A."/>
            <person name="Inagaki F."/>
            <person name="Takami H."/>
        </authorList>
    </citation>
    <scope>NUCLEOTIDE SEQUENCE</scope>
    <source>
        <strain evidence="9">Expedition CK06-06</strain>
    </source>
</reference>
<proteinExistence type="inferred from homology"/>
<dbReference type="GO" id="GO:0009113">
    <property type="term" value="P:purine nucleobase biosynthetic process"/>
    <property type="evidence" value="ECO:0007669"/>
    <property type="project" value="InterPro"/>
</dbReference>
<evidence type="ECO:0000256" key="4">
    <source>
        <dbReference type="ARBA" id="ARBA00022840"/>
    </source>
</evidence>
<keyword evidence="2" id="KW-0547">Nucleotide-binding</keyword>
<dbReference type="Pfam" id="PF02843">
    <property type="entry name" value="GARS_C"/>
    <property type="match status" value="1"/>
</dbReference>
<name>X0XL75_9ZZZZ</name>
<dbReference type="InterPro" id="IPR020560">
    <property type="entry name" value="PRibGlycinamide_synth_C-dom"/>
</dbReference>
<dbReference type="SUPFAM" id="SSF51246">
    <property type="entry name" value="Rudiment single hybrid motif"/>
    <property type="match status" value="1"/>
</dbReference>
<dbReference type="PANTHER" id="PTHR43472">
    <property type="entry name" value="PHOSPHORIBOSYLAMINE--GLYCINE LIGASE"/>
    <property type="match status" value="1"/>
</dbReference>
<dbReference type="PROSITE" id="PS00184">
    <property type="entry name" value="GARS"/>
    <property type="match status" value="1"/>
</dbReference>
<dbReference type="SMART" id="SM01210">
    <property type="entry name" value="GARS_C"/>
    <property type="match status" value="1"/>
</dbReference>
<keyword evidence="4" id="KW-0067">ATP-binding</keyword>
<evidence type="ECO:0000313" key="9">
    <source>
        <dbReference type="EMBL" id="GAG25731.1"/>
    </source>
</evidence>
<protein>
    <recommendedName>
        <fullName evidence="6">Glycinamide ribonucleotide synthetase</fullName>
    </recommendedName>
    <alternativeName>
        <fullName evidence="7">Phosphoribosylglycinamide synthetase</fullName>
    </alternativeName>
</protein>
<dbReference type="Gene3D" id="3.90.600.10">
    <property type="entry name" value="Phosphoribosylglycinamide synthetase, C-terminal domain"/>
    <property type="match status" value="1"/>
</dbReference>
<evidence type="ECO:0000256" key="7">
    <source>
        <dbReference type="ARBA" id="ARBA00042864"/>
    </source>
</evidence>
<dbReference type="GO" id="GO:0004637">
    <property type="term" value="F:phosphoribosylamine-glycine ligase activity"/>
    <property type="evidence" value="ECO:0007669"/>
    <property type="project" value="InterPro"/>
</dbReference>
<evidence type="ECO:0000256" key="2">
    <source>
        <dbReference type="ARBA" id="ARBA00022741"/>
    </source>
</evidence>
<feature type="domain" description="Phosphoribosylglycinamide synthetase C-domain" evidence="8">
    <location>
        <begin position="55"/>
        <end position="149"/>
    </location>
</feature>
<dbReference type="SUPFAM" id="SSF56059">
    <property type="entry name" value="Glutathione synthetase ATP-binding domain-like"/>
    <property type="match status" value="1"/>
</dbReference>
<dbReference type="AlphaFoldDB" id="X0XL75"/>
<evidence type="ECO:0000256" key="5">
    <source>
        <dbReference type="ARBA" id="ARBA00038345"/>
    </source>
</evidence>
<dbReference type="InterPro" id="IPR037123">
    <property type="entry name" value="PRibGlycinamide_synth_C_sf"/>
</dbReference>
<sequence>MICGGKPKVIEFNCRFGDPESQAVLPLLEGNLAELMMEAAAGSLDGARVSTRPGAAVCVVMASGGYPDSYQKGNKITFSSELKDREDIVVFHAGTARSGEEVVTAGGRVLGVTGLGEDVIKAAQRAYEGVDAISFEGMYCRRDIGYREINRLKAMRDNEIS</sequence>
<comment type="similarity">
    <text evidence="5">Belongs to the GARS family.</text>
</comment>
<evidence type="ECO:0000256" key="1">
    <source>
        <dbReference type="ARBA" id="ARBA00022598"/>
    </source>
</evidence>
<keyword evidence="3" id="KW-0658">Purine biosynthesis</keyword>
<evidence type="ECO:0000259" key="8">
    <source>
        <dbReference type="SMART" id="SM01210"/>
    </source>
</evidence>
<keyword evidence="1" id="KW-0436">Ligase</keyword>
<dbReference type="FunFam" id="3.90.600.10:FF:000001">
    <property type="entry name" value="Trifunctional purine biosynthetic protein adenosine-3"/>
    <property type="match status" value="1"/>
</dbReference>